<dbReference type="EMBL" id="JH431096">
    <property type="status" value="NOT_ANNOTATED_CDS"/>
    <property type="molecule type" value="Genomic_DNA"/>
</dbReference>
<dbReference type="PhylomeDB" id="T1IMW1"/>
<proteinExistence type="predicted"/>
<dbReference type="PANTHER" id="PTHR14362:SF2">
    <property type="entry name" value="COILED-COIL DOMAIN-CONTAINING PROTEIN 81"/>
    <property type="match status" value="1"/>
</dbReference>
<organism evidence="3 4">
    <name type="scientific">Strigamia maritima</name>
    <name type="common">European centipede</name>
    <name type="synonym">Geophilus maritimus</name>
    <dbReference type="NCBI Taxonomy" id="126957"/>
    <lineage>
        <taxon>Eukaryota</taxon>
        <taxon>Metazoa</taxon>
        <taxon>Ecdysozoa</taxon>
        <taxon>Arthropoda</taxon>
        <taxon>Myriapoda</taxon>
        <taxon>Chilopoda</taxon>
        <taxon>Pleurostigmophora</taxon>
        <taxon>Geophilomorpha</taxon>
        <taxon>Linotaeniidae</taxon>
        <taxon>Strigamia</taxon>
    </lineage>
</organism>
<dbReference type="HOGENOM" id="CLU_1112523_0_0_1"/>
<dbReference type="Pfam" id="PF14908">
    <property type="entry name" value="HU-CCDC81_euk_1"/>
    <property type="match status" value="1"/>
</dbReference>
<dbReference type="PANTHER" id="PTHR14362">
    <property type="entry name" value="COILED-COIL DOMAIN-CONTAINING PROTEIN 81"/>
    <property type="match status" value="1"/>
</dbReference>
<dbReference type="InterPro" id="IPR028034">
    <property type="entry name" value="HU-CCDC81"/>
</dbReference>
<dbReference type="InterPro" id="IPR040673">
    <property type="entry name" value="CCDC81_HU_dom_2"/>
</dbReference>
<dbReference type="GO" id="GO:0005815">
    <property type="term" value="C:microtubule organizing center"/>
    <property type="evidence" value="ECO:0007669"/>
    <property type="project" value="TreeGrafter"/>
</dbReference>
<dbReference type="Proteomes" id="UP000014500">
    <property type="component" value="Unassembled WGS sequence"/>
</dbReference>
<dbReference type="AlphaFoldDB" id="T1IMW1"/>
<name>T1IMW1_STRMM</name>
<protein>
    <recommendedName>
        <fullName evidence="5">CCDC81 HU domain-containing protein</fullName>
    </recommendedName>
</protein>
<accession>T1IMW1</accession>
<evidence type="ECO:0000313" key="3">
    <source>
        <dbReference type="EnsemblMetazoa" id="SMAR002326-PA"/>
    </source>
</evidence>
<reference evidence="3" key="2">
    <citation type="submission" date="2015-02" db="UniProtKB">
        <authorList>
            <consortium name="EnsemblMetazoa"/>
        </authorList>
    </citation>
    <scope>IDENTIFICATION</scope>
</reference>
<evidence type="ECO:0008006" key="5">
    <source>
        <dbReference type="Google" id="ProtNLM"/>
    </source>
</evidence>
<dbReference type="Pfam" id="PF18289">
    <property type="entry name" value="HU-CCDC81_euk_2"/>
    <property type="match status" value="1"/>
</dbReference>
<dbReference type="EnsemblMetazoa" id="SMAR002326-RA">
    <property type="protein sequence ID" value="SMAR002326-PA"/>
    <property type="gene ID" value="SMAR002326"/>
</dbReference>
<feature type="domain" description="CCDC81 HU" evidence="2">
    <location>
        <begin position="162"/>
        <end position="234"/>
    </location>
</feature>
<evidence type="ECO:0000259" key="2">
    <source>
        <dbReference type="Pfam" id="PF18289"/>
    </source>
</evidence>
<evidence type="ECO:0000259" key="1">
    <source>
        <dbReference type="Pfam" id="PF14908"/>
    </source>
</evidence>
<feature type="domain" description="CCDC81 HU" evidence="1">
    <location>
        <begin position="88"/>
        <end position="148"/>
    </location>
</feature>
<reference evidence="4" key="1">
    <citation type="submission" date="2011-05" db="EMBL/GenBank/DDBJ databases">
        <authorList>
            <person name="Richards S.R."/>
            <person name="Qu J."/>
            <person name="Jiang H."/>
            <person name="Jhangiani S.N."/>
            <person name="Agravi P."/>
            <person name="Goodspeed R."/>
            <person name="Gross S."/>
            <person name="Mandapat C."/>
            <person name="Jackson L."/>
            <person name="Mathew T."/>
            <person name="Pu L."/>
            <person name="Thornton R."/>
            <person name="Saada N."/>
            <person name="Wilczek-Boney K.B."/>
            <person name="Lee S."/>
            <person name="Kovar C."/>
            <person name="Wu Y."/>
            <person name="Scherer S.E."/>
            <person name="Worley K.C."/>
            <person name="Muzny D.M."/>
            <person name="Gibbs R."/>
        </authorList>
    </citation>
    <scope>NUCLEOTIDE SEQUENCE</scope>
    <source>
        <strain evidence="4">Brora</strain>
    </source>
</reference>
<keyword evidence="4" id="KW-1185">Reference proteome</keyword>
<evidence type="ECO:0000313" key="4">
    <source>
        <dbReference type="Proteomes" id="UP000014500"/>
    </source>
</evidence>
<sequence>MESFTSRLNLARRKYQTSPKLNRCNSTIPEYGGKYDSSRTSSGLRTFCSPQMSDLLEEDINAQSCLVKPTNYPQFVLANSFVPPNETAKLWDLIARFIERRLENGKGVILPGLGILTLSSQKFQLSQDIVEHSLKPVFIVSGKFAIYHRLPVSSRRTSSDIPNVSLNFITLARILAIERDRVEMAYSEAVEKINGMLRAGRKVVLPFRGIGTLVLCLESVKMNFTSEFLARNQTTKIVRVNDKKHFRCRR</sequence>
<dbReference type="InterPro" id="IPR026295">
    <property type="entry name" value="CCD81"/>
</dbReference>